<evidence type="ECO:0000256" key="1">
    <source>
        <dbReference type="ARBA" id="ARBA00011955"/>
    </source>
</evidence>
<keyword evidence="7 10" id="KW-0460">Magnesium</keyword>
<feature type="binding site" evidence="11">
    <location>
        <position position="146"/>
    </location>
    <ligand>
        <name>Mg(2+)</name>
        <dbReference type="ChEBI" id="CHEBI:18420"/>
    </ligand>
</feature>
<dbReference type="Proteomes" id="UP000284822">
    <property type="component" value="Unassembled WGS sequence"/>
</dbReference>
<keyword evidence="6 10" id="KW-0274">FAD</keyword>
<comment type="catalytic activity">
    <reaction evidence="9 10">
        <text>L-threonyl-[protein] + FAD = FMN-L-threonyl-[protein] + AMP + H(+)</text>
        <dbReference type="Rhea" id="RHEA:36847"/>
        <dbReference type="Rhea" id="RHEA-COMP:11060"/>
        <dbReference type="Rhea" id="RHEA-COMP:11061"/>
        <dbReference type="ChEBI" id="CHEBI:15378"/>
        <dbReference type="ChEBI" id="CHEBI:30013"/>
        <dbReference type="ChEBI" id="CHEBI:57692"/>
        <dbReference type="ChEBI" id="CHEBI:74257"/>
        <dbReference type="ChEBI" id="CHEBI:456215"/>
        <dbReference type="EC" id="2.7.1.180"/>
    </reaction>
</comment>
<keyword evidence="5 10" id="KW-0479">Metal-binding</keyword>
<comment type="caution">
    <text evidence="12">The sequence shown here is derived from an EMBL/GenBank/DDBJ whole genome shotgun (WGS) entry which is preliminary data.</text>
</comment>
<dbReference type="RefSeq" id="WP_118910980.1">
    <property type="nucleotide sequence ID" value="NZ_QOCS01000016.1"/>
</dbReference>
<evidence type="ECO:0000256" key="2">
    <source>
        <dbReference type="ARBA" id="ARBA00016337"/>
    </source>
</evidence>
<dbReference type="SUPFAM" id="SSF143631">
    <property type="entry name" value="ApbE-like"/>
    <property type="match status" value="1"/>
</dbReference>
<dbReference type="Pfam" id="PF02424">
    <property type="entry name" value="ApbE"/>
    <property type="match status" value="1"/>
</dbReference>
<evidence type="ECO:0000313" key="12">
    <source>
        <dbReference type="EMBL" id="RHW45605.1"/>
    </source>
</evidence>
<evidence type="ECO:0000256" key="3">
    <source>
        <dbReference type="ARBA" id="ARBA00022630"/>
    </source>
</evidence>
<gene>
    <name evidence="12" type="ORF">DS832_07210</name>
</gene>
<dbReference type="GO" id="GO:0046872">
    <property type="term" value="F:metal ion binding"/>
    <property type="evidence" value="ECO:0007669"/>
    <property type="project" value="UniProtKB-UniRule"/>
</dbReference>
<organism evidence="12 13">
    <name type="scientific">Bombilactobacillus bombi</name>
    <dbReference type="NCBI Taxonomy" id="1303590"/>
    <lineage>
        <taxon>Bacteria</taxon>
        <taxon>Bacillati</taxon>
        <taxon>Bacillota</taxon>
        <taxon>Bacilli</taxon>
        <taxon>Lactobacillales</taxon>
        <taxon>Lactobacillaceae</taxon>
        <taxon>Bombilactobacillus</taxon>
    </lineage>
</organism>
<dbReference type="EMBL" id="QOCS01000016">
    <property type="protein sequence ID" value="RHW45605.1"/>
    <property type="molecule type" value="Genomic_DNA"/>
</dbReference>
<proteinExistence type="inferred from homology"/>
<evidence type="ECO:0000256" key="9">
    <source>
        <dbReference type="ARBA" id="ARBA00048540"/>
    </source>
</evidence>
<dbReference type="GO" id="GO:0016740">
    <property type="term" value="F:transferase activity"/>
    <property type="evidence" value="ECO:0007669"/>
    <property type="project" value="UniProtKB-UniRule"/>
</dbReference>
<evidence type="ECO:0000256" key="6">
    <source>
        <dbReference type="ARBA" id="ARBA00022827"/>
    </source>
</evidence>
<protein>
    <recommendedName>
        <fullName evidence="2 10">FAD:protein FMN transferase</fullName>
        <ecNumber evidence="1 10">2.7.1.180</ecNumber>
    </recommendedName>
    <alternativeName>
        <fullName evidence="8 10">Flavin transferase</fullName>
    </alternativeName>
</protein>
<evidence type="ECO:0000256" key="8">
    <source>
        <dbReference type="ARBA" id="ARBA00031306"/>
    </source>
</evidence>
<evidence type="ECO:0000256" key="4">
    <source>
        <dbReference type="ARBA" id="ARBA00022679"/>
    </source>
</evidence>
<dbReference type="Gene3D" id="3.10.520.10">
    <property type="entry name" value="ApbE-like domains"/>
    <property type="match status" value="1"/>
</dbReference>
<dbReference type="PANTHER" id="PTHR30040:SF2">
    <property type="entry name" value="FAD:PROTEIN FMN TRANSFERASE"/>
    <property type="match status" value="1"/>
</dbReference>
<dbReference type="InterPro" id="IPR024932">
    <property type="entry name" value="ApbE"/>
</dbReference>
<comment type="similarity">
    <text evidence="10">Belongs to the ApbE family.</text>
</comment>
<evidence type="ECO:0000256" key="11">
    <source>
        <dbReference type="PIRSR" id="PIRSR006268-2"/>
    </source>
</evidence>
<reference evidence="12 13" key="1">
    <citation type="submission" date="2018-07" db="EMBL/GenBank/DDBJ databases">
        <title>Genome sequences of six Lactobacillus spp. isolated from bumble bee guts.</title>
        <authorList>
            <person name="Motta E.V.S."/>
            <person name="Moran N.A."/>
        </authorList>
    </citation>
    <scope>NUCLEOTIDE SEQUENCE [LARGE SCALE GENOMIC DNA]</scope>
    <source>
        <strain evidence="12 13">LV-8.1</strain>
    </source>
</reference>
<accession>A0A417Z5F9</accession>
<keyword evidence="4 10" id="KW-0808">Transferase</keyword>
<evidence type="ECO:0000256" key="10">
    <source>
        <dbReference type="PIRNR" id="PIRNR006268"/>
    </source>
</evidence>
<evidence type="ECO:0000313" key="13">
    <source>
        <dbReference type="Proteomes" id="UP000284822"/>
    </source>
</evidence>
<evidence type="ECO:0000256" key="5">
    <source>
        <dbReference type="ARBA" id="ARBA00022723"/>
    </source>
</evidence>
<evidence type="ECO:0000256" key="7">
    <source>
        <dbReference type="ARBA" id="ARBA00022842"/>
    </source>
</evidence>
<dbReference type="AlphaFoldDB" id="A0A417Z5F9"/>
<dbReference type="InterPro" id="IPR003374">
    <property type="entry name" value="ApbE-like_sf"/>
</dbReference>
<dbReference type="PIRSF" id="PIRSF006268">
    <property type="entry name" value="ApbE"/>
    <property type="match status" value="1"/>
</dbReference>
<dbReference type="PANTHER" id="PTHR30040">
    <property type="entry name" value="THIAMINE BIOSYNTHESIS LIPOPROTEIN APBE"/>
    <property type="match status" value="1"/>
</dbReference>
<comment type="cofactor">
    <cofactor evidence="11">
        <name>Mg(2+)</name>
        <dbReference type="ChEBI" id="CHEBI:18420"/>
    </cofactor>
    <cofactor evidence="11">
        <name>Mn(2+)</name>
        <dbReference type="ChEBI" id="CHEBI:29035"/>
    </cofactor>
    <text evidence="11">Magnesium. Can also use manganese.</text>
</comment>
<sequence length="325" mass="36280">MNRIQKSYYNLGTLINLTLFGNPDLQELEQSHNLIAHYEDLFTVNRSHSEVTQINQAAGQHPVVVSDAVYSLVKQAILLSQENFGFNALIGPLVKLWKIGFDDAQVPSESQISQCLQLINPWDCELDDDKLTVYLKRANMQLDLGAIAKGYIADRIHDYWQALGKLAGIIDLGGNLLLMGNSPLHDNQQWSIGIQSPQSQHRKSIAAINWGPCSVVTSGIYERYLETANGYYHHILNPKTGKPLNNNLASVTIFSKHSIDGEIETGKLFFAGGPLVGWANKRTDIYGAVFVTKDKKIILQKLPQTAVTLLDDHYELTNSKKEFGF</sequence>
<name>A0A417Z5F9_9LACO</name>
<keyword evidence="3 10" id="KW-0285">Flavoprotein</keyword>
<dbReference type="EC" id="2.7.1.180" evidence="1 10"/>